<accession>A0A975GDC2</accession>
<protein>
    <submittedName>
        <fullName evidence="1">Uncharacterized protein</fullName>
    </submittedName>
</protein>
<proteinExistence type="predicted"/>
<dbReference type="InterPro" id="IPR016024">
    <property type="entry name" value="ARM-type_fold"/>
</dbReference>
<reference evidence="1" key="1">
    <citation type="submission" date="2019-11" db="EMBL/GenBank/DDBJ databases">
        <authorList>
            <person name="Kojima H."/>
        </authorList>
    </citation>
    <scope>NUCLEOTIDE SEQUENCE</scope>
    <source>
        <strain evidence="1">H1576</strain>
    </source>
</reference>
<dbReference type="EMBL" id="CP046072">
    <property type="protein sequence ID" value="QSZ42203.1"/>
    <property type="molecule type" value="Genomic_DNA"/>
</dbReference>
<keyword evidence="2" id="KW-1185">Reference proteome</keyword>
<dbReference type="Proteomes" id="UP000671852">
    <property type="component" value="Chromosome"/>
</dbReference>
<evidence type="ECO:0000313" key="2">
    <source>
        <dbReference type="Proteomes" id="UP000671852"/>
    </source>
</evidence>
<gene>
    <name evidence="1" type="ORF">GJV85_08785</name>
</gene>
<reference evidence="1" key="2">
    <citation type="submission" date="2021-04" db="EMBL/GenBank/DDBJ databases">
        <title>Isolation and characterization of a novel species of the genus Sulfurimonas.</title>
        <authorList>
            <person name="Fukui M."/>
        </authorList>
    </citation>
    <scope>NUCLEOTIDE SEQUENCE</scope>
    <source>
        <strain evidence="1">H1576</strain>
    </source>
</reference>
<organism evidence="1 2">
    <name type="scientific">Sulfurimonas aquatica</name>
    <dbReference type="NCBI Taxonomy" id="2672570"/>
    <lineage>
        <taxon>Bacteria</taxon>
        <taxon>Pseudomonadati</taxon>
        <taxon>Campylobacterota</taxon>
        <taxon>Epsilonproteobacteria</taxon>
        <taxon>Campylobacterales</taxon>
        <taxon>Sulfurimonadaceae</taxon>
        <taxon>Sulfurimonas</taxon>
    </lineage>
</organism>
<dbReference type="InterPro" id="IPR011989">
    <property type="entry name" value="ARM-like"/>
</dbReference>
<dbReference type="SUPFAM" id="SSF48371">
    <property type="entry name" value="ARM repeat"/>
    <property type="match status" value="1"/>
</dbReference>
<dbReference type="RefSeq" id="WP_207561020.1">
    <property type="nucleotide sequence ID" value="NZ_CP046072.1"/>
</dbReference>
<dbReference type="Gene3D" id="1.25.10.10">
    <property type="entry name" value="Leucine-rich Repeat Variant"/>
    <property type="match status" value="2"/>
</dbReference>
<dbReference type="AlphaFoldDB" id="A0A975GDC2"/>
<name>A0A975GDC2_9BACT</name>
<evidence type="ECO:0000313" key="1">
    <source>
        <dbReference type="EMBL" id="QSZ42203.1"/>
    </source>
</evidence>
<dbReference type="KEGG" id="saqt:GJV85_08785"/>
<sequence length="581" mass="66000">MGHGCCNEILTHSDRVYALKEANELAIRIADEMTQENYHIFVTRDYYNRKVHWRMAEGANLDNNWITYIAIKKNYGLDVFIHSSDEKIRAAVGAQGYQSSVLINDKSALVRAGVAQSGYDLKKLINDEEPVVRCAVAKQGYGLDILISDENDRVRRTVAEQGYKTEILVNDKSPSVRTGLAKSGYELKTLMLDGDSNVSRAAREESLKKIVHCENDEEALKALTYIVNLPPISDVNIPGLWLNNMVIDEDIAIDIINKGYCLSYFINSNSSKIRATVAKQGYCLDVLINDKDPKVRSEVAKQGYGLDILIHDEDYWVRVDVVKQGYGLDILVKDTSSQVRECIADQGYGLDILLYDKDYDVRKAVARQGYGLDTLVYDENEYVRDEVARQGYRLDILVKDKDSYVKKAVISQGYCLENLLYDKGYGVSSDALEVIAEQASNMNEVVKIVDSVMQTIPDFIEKLHETTCINLMNMGFPLSYFMKHKHRYVINALVDRGYELKTFIHDDNYQTKQFAIRKLLDSCKDADEVTVIVKEALKVDSNYMNKIGLDDCTKFIDKGCPLKYFSNSRYITIQDLIRAQL</sequence>